<evidence type="ECO:0000313" key="1">
    <source>
        <dbReference type="EMBL" id="KAJ0081094.1"/>
    </source>
</evidence>
<dbReference type="Proteomes" id="UP001164250">
    <property type="component" value="Chromosome 12"/>
</dbReference>
<reference evidence="2" key="1">
    <citation type="journal article" date="2023" name="G3 (Bethesda)">
        <title>Genome assembly and association tests identify interacting loci associated with vigor, precocity, and sex in interspecific pistachio rootstocks.</title>
        <authorList>
            <person name="Palmer W."/>
            <person name="Jacygrad E."/>
            <person name="Sagayaradj S."/>
            <person name="Cavanaugh K."/>
            <person name="Han R."/>
            <person name="Bertier L."/>
            <person name="Beede B."/>
            <person name="Kafkas S."/>
            <person name="Golino D."/>
            <person name="Preece J."/>
            <person name="Michelmore R."/>
        </authorList>
    </citation>
    <scope>NUCLEOTIDE SEQUENCE [LARGE SCALE GENOMIC DNA]</scope>
</reference>
<protein>
    <submittedName>
        <fullName evidence="1">Uncharacterized protein</fullName>
    </submittedName>
</protein>
<organism evidence="1 2">
    <name type="scientific">Pistacia atlantica</name>
    <dbReference type="NCBI Taxonomy" id="434234"/>
    <lineage>
        <taxon>Eukaryota</taxon>
        <taxon>Viridiplantae</taxon>
        <taxon>Streptophyta</taxon>
        <taxon>Embryophyta</taxon>
        <taxon>Tracheophyta</taxon>
        <taxon>Spermatophyta</taxon>
        <taxon>Magnoliopsida</taxon>
        <taxon>eudicotyledons</taxon>
        <taxon>Gunneridae</taxon>
        <taxon>Pentapetalae</taxon>
        <taxon>rosids</taxon>
        <taxon>malvids</taxon>
        <taxon>Sapindales</taxon>
        <taxon>Anacardiaceae</taxon>
        <taxon>Pistacia</taxon>
    </lineage>
</organism>
<evidence type="ECO:0000313" key="2">
    <source>
        <dbReference type="Proteomes" id="UP001164250"/>
    </source>
</evidence>
<proteinExistence type="predicted"/>
<dbReference type="EMBL" id="CM047908">
    <property type="protein sequence ID" value="KAJ0081094.1"/>
    <property type="molecule type" value="Genomic_DNA"/>
</dbReference>
<name>A0ACC1A0V7_9ROSI</name>
<gene>
    <name evidence="1" type="ORF">Patl1_12288</name>
</gene>
<accession>A0ACC1A0V7</accession>
<comment type="caution">
    <text evidence="1">The sequence shown here is derived from an EMBL/GenBank/DDBJ whole genome shotgun (WGS) entry which is preliminary data.</text>
</comment>
<keyword evidence="2" id="KW-1185">Reference proteome</keyword>
<sequence>MSLQSMGSGRTESSFSDMSISSGGSGTGFGLSTDAESFSSNSKGMCPLSGMNSMSMLLIFYGLWISLTFILSSTTAPPNGRGMPLAAPPPTDPITLIVEEKLNVTLILDGGMGNFDVQETLSLQILNQEDGLIQAQMLDLTVIAEGLTLISRFAVNVVAICSVISLQYILRYFSWRLE</sequence>